<dbReference type="Pfam" id="PF00610">
    <property type="entry name" value="DEP"/>
    <property type="match status" value="1"/>
</dbReference>
<dbReference type="EMBL" id="KB007926">
    <property type="protein sequence ID" value="ELR20241.1"/>
    <property type="molecule type" value="Genomic_DNA"/>
</dbReference>
<dbReference type="SUPFAM" id="SSF46785">
    <property type="entry name" value="Winged helix' DNA-binding domain"/>
    <property type="match status" value="1"/>
</dbReference>
<dbReference type="AlphaFoldDB" id="L8H700"/>
<feature type="region of interest" description="Disordered" evidence="3">
    <location>
        <begin position="524"/>
        <end position="677"/>
    </location>
</feature>
<dbReference type="PROSITE" id="PS50018">
    <property type="entry name" value="RAS_GTPASE_ACTIV_2"/>
    <property type="match status" value="1"/>
</dbReference>
<dbReference type="GO" id="GO:0005096">
    <property type="term" value="F:GTPase activator activity"/>
    <property type="evidence" value="ECO:0007669"/>
    <property type="project" value="UniProtKB-KW"/>
</dbReference>
<evidence type="ECO:0000259" key="4">
    <source>
        <dbReference type="PROSITE" id="PS50018"/>
    </source>
</evidence>
<dbReference type="SUPFAM" id="SSF48350">
    <property type="entry name" value="GTPase activation domain, GAP"/>
    <property type="match status" value="1"/>
</dbReference>
<dbReference type="InterPro" id="IPR023152">
    <property type="entry name" value="RasGAP_CS"/>
</dbReference>
<sequence length="794" mass="87659">MEENENDSLSAVERLYPEWIVTLESQLKKSDGAKVDQEILRTLLMKLLLSPTMTVARALCQSLVSSSHDYESVCNSLLIIFRHNKQDMRLVEWALQNEIDTCEGGTTVTLFRGMTVGVKLVSIYLHIKGHFFLKGVLQPLIAQMQTTSAIEVDPMKLADLTQLQDNQKRLMDSVEQMFLAMESAIDLFPCALKRVFQKAHQMVEERFNEKGYQLIGGFFFLRFVCPALVSPERVGLASTLSNETRRSLILISKVLQNASNDVQFGEKEQYMVFINEWIALKQERMQRFLSALSTAPSDADAHPAPPGTEKMSTEEDRRMAVRALVNSFDTHKEQMSAALAGHKEQRLFDRLIQVVDPADLLAVENVTLNFTKVFRTSLGEIEVKRTPEAYGGRKNKKKEKDKEKEKEKEGKEKKKWNSREDIKVVGKGRWRRLNRPVSDFIHHEELASFSNAMRHATTTEATKTLESQIAVLKEQLAAEREVRSKVETQLAIARLHLAQEGARREGLERLAGAMLEKLKSAGIAFSPPAPAPSPSSPTPTASHPSHPHPIPTLSSSPPSPAPSGAKSTTQVYALSRHNSSPHRLVSKAPPTGGAAQQQGPGGTSSPPHSLSPLSQTKVPHTSPREQHAKVSPRSTSRQSTSITTTSGQQQSSSTTTTTAGSVSAPINAAPRVRQSSGGGSLIASAYQNSGRPLMAVDDAQSGKSLTDRLVDKMFSADSGLELRETRDGRLCFCGCECVDWLVEELRVGRDKAVVIGDKLLQRGFFRCLVYDTASFTDDHTLFQATTPADTCGED</sequence>
<gene>
    <name evidence="5" type="ORF">ACA1_117140</name>
</gene>
<feature type="coiled-coil region" evidence="2">
    <location>
        <begin position="462"/>
        <end position="489"/>
    </location>
</feature>
<reference evidence="5 6" key="1">
    <citation type="journal article" date="2013" name="Genome Biol.">
        <title>Genome of Acanthamoeba castellanii highlights extensive lateral gene transfer and early evolution of tyrosine kinase signaling.</title>
        <authorList>
            <person name="Clarke M."/>
            <person name="Lohan A.J."/>
            <person name="Liu B."/>
            <person name="Lagkouvardos I."/>
            <person name="Roy S."/>
            <person name="Zafar N."/>
            <person name="Bertelli C."/>
            <person name="Schilde C."/>
            <person name="Kianianmomeni A."/>
            <person name="Burglin T.R."/>
            <person name="Frech C."/>
            <person name="Turcotte B."/>
            <person name="Kopec K.O."/>
            <person name="Synnott J.M."/>
            <person name="Choo C."/>
            <person name="Paponov I."/>
            <person name="Finkler A."/>
            <person name="Soon Heng Tan C."/>
            <person name="Hutchins A.P."/>
            <person name="Weinmeier T."/>
            <person name="Rattei T."/>
            <person name="Chu J.S."/>
            <person name="Gimenez G."/>
            <person name="Irimia M."/>
            <person name="Rigden D.J."/>
            <person name="Fitzpatrick D.A."/>
            <person name="Lorenzo-Morales J."/>
            <person name="Bateman A."/>
            <person name="Chiu C.H."/>
            <person name="Tang P."/>
            <person name="Hegemann P."/>
            <person name="Fromm H."/>
            <person name="Raoult D."/>
            <person name="Greub G."/>
            <person name="Miranda-Saavedra D."/>
            <person name="Chen N."/>
            <person name="Nash P."/>
            <person name="Ginger M.L."/>
            <person name="Horn M."/>
            <person name="Schaap P."/>
            <person name="Caler L."/>
            <person name="Loftus B."/>
        </authorList>
    </citation>
    <scope>NUCLEOTIDE SEQUENCE [LARGE SCALE GENOMIC DNA]</scope>
    <source>
        <strain evidence="5 6">Neff</strain>
    </source>
</reference>
<dbReference type="PANTHER" id="PTHR10194:SF60">
    <property type="entry name" value="RAS GTPASE-ACTIVATING PROTEIN RASKOL"/>
    <property type="match status" value="1"/>
</dbReference>
<feature type="compositionally biased region" description="Low complexity" evidence="3">
    <location>
        <begin position="631"/>
        <end position="665"/>
    </location>
</feature>
<keyword evidence="6" id="KW-1185">Reference proteome</keyword>
<dbReference type="InterPro" id="IPR036388">
    <property type="entry name" value="WH-like_DNA-bd_sf"/>
</dbReference>
<dbReference type="GeneID" id="14921088"/>
<keyword evidence="2" id="KW-0175">Coiled coil</keyword>
<dbReference type="RefSeq" id="XP_004342351.1">
    <property type="nucleotide sequence ID" value="XM_004342302.1"/>
</dbReference>
<feature type="compositionally biased region" description="Low complexity" evidence="3">
    <location>
        <begin position="588"/>
        <end position="616"/>
    </location>
</feature>
<dbReference type="InterPro" id="IPR036390">
    <property type="entry name" value="WH_DNA-bd_sf"/>
</dbReference>
<dbReference type="Gene3D" id="1.10.506.10">
    <property type="entry name" value="GTPase Activation - p120gap, domain 1"/>
    <property type="match status" value="2"/>
</dbReference>
<dbReference type="SMART" id="SM00323">
    <property type="entry name" value="RasGAP"/>
    <property type="match status" value="1"/>
</dbReference>
<dbReference type="Pfam" id="PF00616">
    <property type="entry name" value="RasGAP"/>
    <property type="match status" value="1"/>
</dbReference>
<feature type="region of interest" description="Disordered" evidence="3">
    <location>
        <begin position="294"/>
        <end position="316"/>
    </location>
</feature>
<name>L8H700_ACACF</name>
<feature type="compositionally biased region" description="Pro residues" evidence="3">
    <location>
        <begin position="527"/>
        <end position="537"/>
    </location>
</feature>
<evidence type="ECO:0000313" key="5">
    <source>
        <dbReference type="EMBL" id="ELR20241.1"/>
    </source>
</evidence>
<dbReference type="GO" id="GO:0035556">
    <property type="term" value="P:intracellular signal transduction"/>
    <property type="evidence" value="ECO:0007669"/>
    <property type="project" value="InterPro"/>
</dbReference>
<evidence type="ECO:0000256" key="2">
    <source>
        <dbReference type="SAM" id="Coils"/>
    </source>
</evidence>
<dbReference type="Gene3D" id="1.10.10.10">
    <property type="entry name" value="Winged helix-like DNA-binding domain superfamily/Winged helix DNA-binding domain"/>
    <property type="match status" value="1"/>
</dbReference>
<protein>
    <submittedName>
        <fullName evidence="5">GTPase-activator protein for Ras family GTPase</fullName>
    </submittedName>
</protein>
<dbReference type="InterPro" id="IPR039360">
    <property type="entry name" value="Ras_GTPase"/>
</dbReference>
<proteinExistence type="predicted"/>
<dbReference type="InterPro" id="IPR001936">
    <property type="entry name" value="RasGAP_dom"/>
</dbReference>
<dbReference type="InterPro" id="IPR008936">
    <property type="entry name" value="Rho_GTPase_activation_prot"/>
</dbReference>
<dbReference type="PANTHER" id="PTHR10194">
    <property type="entry name" value="RAS GTPASE-ACTIVATING PROTEINS"/>
    <property type="match status" value="1"/>
</dbReference>
<evidence type="ECO:0000313" key="6">
    <source>
        <dbReference type="Proteomes" id="UP000011083"/>
    </source>
</evidence>
<organism evidence="5 6">
    <name type="scientific">Acanthamoeba castellanii (strain ATCC 30010 / Neff)</name>
    <dbReference type="NCBI Taxonomy" id="1257118"/>
    <lineage>
        <taxon>Eukaryota</taxon>
        <taxon>Amoebozoa</taxon>
        <taxon>Discosea</taxon>
        <taxon>Longamoebia</taxon>
        <taxon>Centramoebida</taxon>
        <taxon>Acanthamoebidae</taxon>
        <taxon>Acanthamoeba</taxon>
    </lineage>
</organism>
<evidence type="ECO:0000256" key="1">
    <source>
        <dbReference type="ARBA" id="ARBA00022468"/>
    </source>
</evidence>
<dbReference type="OrthoDB" id="5572587at2759"/>
<dbReference type="CDD" id="cd04371">
    <property type="entry name" value="DEP"/>
    <property type="match status" value="1"/>
</dbReference>
<keyword evidence="1" id="KW-0343">GTPase activation</keyword>
<feature type="compositionally biased region" description="Basic and acidic residues" evidence="3">
    <location>
        <begin position="398"/>
        <end position="416"/>
    </location>
</feature>
<feature type="region of interest" description="Disordered" evidence="3">
    <location>
        <begin position="389"/>
        <end position="416"/>
    </location>
</feature>
<evidence type="ECO:0000256" key="3">
    <source>
        <dbReference type="SAM" id="MobiDB-lite"/>
    </source>
</evidence>
<dbReference type="VEuPathDB" id="AmoebaDB:ACA1_117140"/>
<feature type="compositionally biased region" description="Low complexity" evidence="3">
    <location>
        <begin position="551"/>
        <end position="569"/>
    </location>
</feature>
<dbReference type="Proteomes" id="UP000011083">
    <property type="component" value="Unassembled WGS sequence"/>
</dbReference>
<accession>L8H700</accession>
<feature type="domain" description="Ras-GAP" evidence="4">
    <location>
        <begin position="69"/>
        <end position="260"/>
    </location>
</feature>
<dbReference type="PROSITE" id="PS00509">
    <property type="entry name" value="RAS_GTPASE_ACTIV_1"/>
    <property type="match status" value="1"/>
</dbReference>
<dbReference type="KEGG" id="acan:ACA1_117140"/>
<dbReference type="InterPro" id="IPR000591">
    <property type="entry name" value="DEP_dom"/>
</dbReference>